<dbReference type="Proteomes" id="UP000887540">
    <property type="component" value="Unplaced"/>
</dbReference>
<sequence length="112" mass="12981">MTLFLKHLFVILEFLIVIQMSDSLPLKKAAQKRLNFNFMRSWLPLEQPYVTQHRKKELADNTEPITFPPPEQETTTVMLDIVPISPTRHQEIVNRLMCIQALGLAAACNMYI</sequence>
<evidence type="ECO:0000313" key="3">
    <source>
        <dbReference type="WBParaSite" id="ACRNAN_scaffold10350.g26076.t1"/>
    </source>
</evidence>
<reference evidence="3" key="1">
    <citation type="submission" date="2022-11" db="UniProtKB">
        <authorList>
            <consortium name="WormBaseParasite"/>
        </authorList>
    </citation>
    <scope>IDENTIFICATION</scope>
</reference>
<feature type="signal peptide" evidence="1">
    <location>
        <begin position="1"/>
        <end position="23"/>
    </location>
</feature>
<protein>
    <submittedName>
        <fullName evidence="3">Uncharacterized protein</fullName>
    </submittedName>
</protein>
<name>A0A914CGI2_9BILA</name>
<keyword evidence="1" id="KW-0732">Signal</keyword>
<dbReference type="WBParaSite" id="ACRNAN_scaffold10350.g26076.t1">
    <property type="protein sequence ID" value="ACRNAN_scaffold10350.g26076.t1"/>
    <property type="gene ID" value="ACRNAN_scaffold10350.g26076"/>
</dbReference>
<dbReference type="AlphaFoldDB" id="A0A914CGI2"/>
<keyword evidence="2" id="KW-1185">Reference proteome</keyword>
<evidence type="ECO:0000313" key="2">
    <source>
        <dbReference type="Proteomes" id="UP000887540"/>
    </source>
</evidence>
<evidence type="ECO:0000256" key="1">
    <source>
        <dbReference type="SAM" id="SignalP"/>
    </source>
</evidence>
<proteinExistence type="predicted"/>
<feature type="chain" id="PRO_5037494656" evidence="1">
    <location>
        <begin position="24"/>
        <end position="112"/>
    </location>
</feature>
<accession>A0A914CGI2</accession>
<organism evidence="2 3">
    <name type="scientific">Acrobeloides nanus</name>
    <dbReference type="NCBI Taxonomy" id="290746"/>
    <lineage>
        <taxon>Eukaryota</taxon>
        <taxon>Metazoa</taxon>
        <taxon>Ecdysozoa</taxon>
        <taxon>Nematoda</taxon>
        <taxon>Chromadorea</taxon>
        <taxon>Rhabditida</taxon>
        <taxon>Tylenchina</taxon>
        <taxon>Cephalobomorpha</taxon>
        <taxon>Cephaloboidea</taxon>
        <taxon>Cephalobidae</taxon>
        <taxon>Acrobeloides</taxon>
    </lineage>
</organism>